<evidence type="ECO:0000313" key="1">
    <source>
        <dbReference type="EMBL" id="VAX25745.1"/>
    </source>
</evidence>
<protein>
    <submittedName>
        <fullName evidence="1">Uncharacterized protein</fullName>
    </submittedName>
</protein>
<sequence length="60" mass="6966">MRKDPIVEEVRKVREAHAAQFGYNLDAIYRDLKKQEKKSGREFTSYPAKEVVPIKKTSNA</sequence>
<accession>A0A3B1D290</accession>
<dbReference type="EMBL" id="UOGF01000001">
    <property type="protein sequence ID" value="VAX25745.1"/>
    <property type="molecule type" value="Genomic_DNA"/>
</dbReference>
<gene>
    <name evidence="1" type="ORF">MNBD_NITROSPIRAE01-1072</name>
</gene>
<dbReference type="AlphaFoldDB" id="A0A3B1D290"/>
<proteinExistence type="predicted"/>
<reference evidence="1" key="1">
    <citation type="submission" date="2018-06" db="EMBL/GenBank/DDBJ databases">
        <authorList>
            <person name="Zhirakovskaya E."/>
        </authorList>
    </citation>
    <scope>NUCLEOTIDE SEQUENCE</scope>
</reference>
<organism evidence="1">
    <name type="scientific">hydrothermal vent metagenome</name>
    <dbReference type="NCBI Taxonomy" id="652676"/>
    <lineage>
        <taxon>unclassified sequences</taxon>
        <taxon>metagenomes</taxon>
        <taxon>ecological metagenomes</taxon>
    </lineage>
</organism>
<name>A0A3B1D290_9ZZZZ</name>